<dbReference type="Gene3D" id="3.30.710.10">
    <property type="entry name" value="Potassium Channel Kv1.1, Chain A"/>
    <property type="match status" value="1"/>
</dbReference>
<reference evidence="2" key="2">
    <citation type="submission" date="2020-11" db="EMBL/GenBank/DDBJ databases">
        <authorList>
            <person name="McCartney M.A."/>
            <person name="Auch B."/>
            <person name="Kono T."/>
            <person name="Mallez S."/>
            <person name="Becker A."/>
            <person name="Gohl D.M."/>
            <person name="Silverstein K.A.T."/>
            <person name="Koren S."/>
            <person name="Bechman K.B."/>
            <person name="Herman A."/>
            <person name="Abrahante J.E."/>
            <person name="Garbe J."/>
        </authorList>
    </citation>
    <scope>NUCLEOTIDE SEQUENCE</scope>
    <source>
        <strain evidence="2">Duluth1</strain>
        <tissue evidence="2">Whole animal</tissue>
    </source>
</reference>
<proteinExistence type="predicted"/>
<protein>
    <recommendedName>
        <fullName evidence="1">BTB domain-containing protein</fullName>
    </recommendedName>
</protein>
<evidence type="ECO:0000313" key="2">
    <source>
        <dbReference type="EMBL" id="KAH3848387.1"/>
    </source>
</evidence>
<dbReference type="InterPro" id="IPR011333">
    <property type="entry name" value="SKP1/BTB/POZ_sf"/>
</dbReference>
<feature type="domain" description="BTB" evidence="1">
    <location>
        <begin position="1"/>
        <end position="58"/>
    </location>
</feature>
<sequence length="67" mass="7718">MTLIVKKVRIPVIKATLMVTSAVFRAMLLGDWKDKDQNEIQLPGKRLESFIPFLRCIYPDLKDRVTG</sequence>
<dbReference type="Proteomes" id="UP000828390">
    <property type="component" value="Unassembled WGS sequence"/>
</dbReference>
<evidence type="ECO:0000259" key="1">
    <source>
        <dbReference type="PROSITE" id="PS50097"/>
    </source>
</evidence>
<dbReference type="PROSITE" id="PS50097">
    <property type="entry name" value="BTB"/>
    <property type="match status" value="1"/>
</dbReference>
<dbReference type="EMBL" id="JAIWYP010000003">
    <property type="protein sequence ID" value="KAH3848387.1"/>
    <property type="molecule type" value="Genomic_DNA"/>
</dbReference>
<comment type="caution">
    <text evidence="2">The sequence shown here is derived from an EMBL/GenBank/DDBJ whole genome shotgun (WGS) entry which is preliminary data.</text>
</comment>
<accession>A0A9D4QZC5</accession>
<dbReference type="InterPro" id="IPR000210">
    <property type="entry name" value="BTB/POZ_dom"/>
</dbReference>
<keyword evidence="3" id="KW-1185">Reference proteome</keyword>
<organism evidence="2 3">
    <name type="scientific">Dreissena polymorpha</name>
    <name type="common">Zebra mussel</name>
    <name type="synonym">Mytilus polymorpha</name>
    <dbReference type="NCBI Taxonomy" id="45954"/>
    <lineage>
        <taxon>Eukaryota</taxon>
        <taxon>Metazoa</taxon>
        <taxon>Spiralia</taxon>
        <taxon>Lophotrochozoa</taxon>
        <taxon>Mollusca</taxon>
        <taxon>Bivalvia</taxon>
        <taxon>Autobranchia</taxon>
        <taxon>Heteroconchia</taxon>
        <taxon>Euheterodonta</taxon>
        <taxon>Imparidentia</taxon>
        <taxon>Neoheterodontei</taxon>
        <taxon>Myida</taxon>
        <taxon>Dreissenoidea</taxon>
        <taxon>Dreissenidae</taxon>
        <taxon>Dreissena</taxon>
    </lineage>
</organism>
<dbReference type="AlphaFoldDB" id="A0A9D4QZC5"/>
<gene>
    <name evidence="2" type="ORF">DPMN_090748</name>
</gene>
<dbReference type="Pfam" id="PF00651">
    <property type="entry name" value="BTB"/>
    <property type="match status" value="1"/>
</dbReference>
<reference evidence="2" key="1">
    <citation type="journal article" date="2019" name="bioRxiv">
        <title>The Genome of the Zebra Mussel, Dreissena polymorpha: A Resource for Invasive Species Research.</title>
        <authorList>
            <person name="McCartney M.A."/>
            <person name="Auch B."/>
            <person name="Kono T."/>
            <person name="Mallez S."/>
            <person name="Zhang Y."/>
            <person name="Obille A."/>
            <person name="Becker A."/>
            <person name="Abrahante J.E."/>
            <person name="Garbe J."/>
            <person name="Badalamenti J.P."/>
            <person name="Herman A."/>
            <person name="Mangelson H."/>
            <person name="Liachko I."/>
            <person name="Sullivan S."/>
            <person name="Sone E.D."/>
            <person name="Koren S."/>
            <person name="Silverstein K.A.T."/>
            <person name="Beckman K.B."/>
            <person name="Gohl D.M."/>
        </authorList>
    </citation>
    <scope>NUCLEOTIDE SEQUENCE</scope>
    <source>
        <strain evidence="2">Duluth1</strain>
        <tissue evidence="2">Whole animal</tissue>
    </source>
</reference>
<dbReference type="CDD" id="cd18186">
    <property type="entry name" value="BTB_POZ_ZBTB_KLHL-like"/>
    <property type="match status" value="1"/>
</dbReference>
<evidence type="ECO:0000313" key="3">
    <source>
        <dbReference type="Proteomes" id="UP000828390"/>
    </source>
</evidence>
<name>A0A9D4QZC5_DREPO</name>
<dbReference type="SUPFAM" id="SSF54695">
    <property type="entry name" value="POZ domain"/>
    <property type="match status" value="1"/>
</dbReference>